<proteinExistence type="inferred from homology"/>
<evidence type="ECO:0000256" key="5">
    <source>
        <dbReference type="ARBA" id="ARBA00023004"/>
    </source>
</evidence>
<keyword evidence="10" id="KW-0812">Transmembrane</keyword>
<feature type="domain" description="Glucose-methanol-choline oxidoreductase N-terminal" evidence="11">
    <location>
        <begin position="1053"/>
        <end position="1067"/>
    </location>
</feature>
<dbReference type="PANTHER" id="PTHR39479:SF2">
    <property type="entry name" value="2-OXOADIPATE DIOXYGENASE_DECARBOXYLASE"/>
    <property type="match status" value="1"/>
</dbReference>
<dbReference type="EMBL" id="CH476595">
    <property type="protein sequence ID" value="EAU38417.1"/>
    <property type="molecule type" value="Genomic_DNA"/>
</dbReference>
<dbReference type="SMART" id="SM01150">
    <property type="entry name" value="DUF1338"/>
    <property type="match status" value="1"/>
</dbReference>
<dbReference type="eggNOG" id="KOG1238">
    <property type="taxonomic scope" value="Eukaryota"/>
</dbReference>
<evidence type="ECO:0000256" key="4">
    <source>
        <dbReference type="ARBA" id="ARBA00023002"/>
    </source>
</evidence>
<dbReference type="Gene3D" id="3.30.560.10">
    <property type="entry name" value="Glucose Oxidase, domain 3"/>
    <property type="match status" value="1"/>
</dbReference>
<dbReference type="EC" id="1.13.11.93" evidence="7"/>
<dbReference type="GO" id="GO:0050660">
    <property type="term" value="F:flavin adenine dinucleotide binding"/>
    <property type="evidence" value="ECO:0007669"/>
    <property type="project" value="InterPro"/>
</dbReference>
<keyword evidence="10" id="KW-0472">Membrane</keyword>
<dbReference type="InterPro" id="IPR036188">
    <property type="entry name" value="FAD/NAD-bd_sf"/>
</dbReference>
<evidence type="ECO:0000256" key="2">
    <source>
        <dbReference type="ARBA" id="ARBA00010790"/>
    </source>
</evidence>
<accession>Q0CXC4</accession>
<name>Q0CXC4_ASPTN</name>
<sequence>MDWDQDALRAQFCHALSEMYKSEVPLYGDLVDLVWKADAAAVRASQQLGGSHVIDPDEVLPPRNRVERHGAIRLGTAHELATIRRMFAVMGMFPVGYYDLTMAGFPMHATAFRPQDRDALAKHPFRVFTTVLRMELLTERTRALAQKALGQRNIFTPRLMALIDRAETQGHLNPEQAQEFIREGLETFRWHSKATVTWDEYQLLKEEHPLIADIVSFPSCHINHLTPRTIDIDLVQKMMQDHDMPAKERIEGPPKRVCPILLRQTSFKALEETVYFRDARGAFVKGSHTARFGEVEQRGYALTRAGRRLYDQILDQVNRESAEKRAHSVRYEDLLEKHFEQFPDDLAELQSRGLAFFCFRLTPAAEKSLDAATTVDKSVGLSQLLESGILEYEPITYEDFLPLSAGGIFNSNLGNTSTSKQLIMEADADLDGFQRMLGASVTDEFHLYEKMQSDSLERCRKQLGLDVIWSGCSDPLSCNLLKAAPSCLPWVRTAKWQAVRMDSGQNDDQNIAYRIWVGTIVTIVPATFAVVLRFLGRHVSRAGFWWDDYTIAIALVFNWAMAILRWVQVIYWGFGRHAAFLSEEDVRSYQKSFLGVQILYFTNAVFTKSSLLLLYQRIFGVVSWFRWVLRFTGFLVTAYWIACSIVAIWGCSPVSYFWNMKQPGSCINETNFFRWNGIANIILDFLVLCVPFPMLWYLKASLRQKLVLSGIFLLGGFVCVTSIVRVIAFDLQNSVDPTYTTVDTAAWSSIEQSVGILCACLPTMRPFFRRFFQMLDGNERLLSKGYRLTEGNPNLTVAVVEAGGFYEVDNGNLSVVPGYTTYFTGSDPNDYQPLVDWGISTQPQRGLADRVVHYARGKTLGGSSARNYMVYHRPTIQSMQRWADEVGDESYTFDNMLPYFKKSVHYTPPNQTLYANTSNTQTPDAFSPDGGPLEVSFSNIVLAFGTWARKAYIALGMKQIDGLNSGELLGSAFGTSTINPTNAHRSSSESSFLRQALNTGHGPVIYRNSHAQKILFDSDKAATGVEVSTAGTFGTPPLSFTLNVRKEVILSAGAFQSPQLLMVSGIGSCDELRNFKIPCLQNLPGVGKNMEDHVLFGASHRVNFPTASATANNATLAALMVEAYINNAAGSLTVFGPGYFGWEKMPEPYRSRLSQQSIKALSSFPDDWPEIEWLTIGAFNGYGMNKQTADPRDGHNYGTISSALVAPLSRGSVSLAGPDMNTLPLVDPQWLVNPTDRELAIEAFKRGRQIWDKLAELGAADPEEYFPGPNVTTDEQIHEFIQKSMTTVYHASCTCKMGRRQDPLAVIDSSARVYGVQRLRVVDSSSFPFLPPGHPQSVVYALAEKIADEILQGSSGL</sequence>
<feature type="transmembrane region" description="Helical" evidence="10">
    <location>
        <begin position="678"/>
        <end position="698"/>
    </location>
</feature>
<dbReference type="GeneID" id="4315917"/>
<gene>
    <name evidence="12" type="ORF">ATEG_01660</name>
</gene>
<evidence type="ECO:0000256" key="9">
    <source>
        <dbReference type="ARBA" id="ARBA00035045"/>
    </source>
</evidence>
<dbReference type="PANTHER" id="PTHR39479">
    <property type="match status" value="1"/>
</dbReference>
<comment type="cofactor">
    <cofactor evidence="1">
        <name>Fe(2+)</name>
        <dbReference type="ChEBI" id="CHEBI:29033"/>
    </cofactor>
</comment>
<evidence type="ECO:0000256" key="10">
    <source>
        <dbReference type="SAM" id="Phobius"/>
    </source>
</evidence>
<dbReference type="OrthoDB" id="269227at2759"/>
<dbReference type="RefSeq" id="XP_001209025.1">
    <property type="nucleotide sequence ID" value="XM_001209025.1"/>
</dbReference>
<comment type="similarity">
    <text evidence="2">Belongs to the GMC oxidoreductase family.</text>
</comment>
<dbReference type="InterPro" id="IPR047869">
    <property type="entry name" value="YdcJ_bac-like"/>
</dbReference>
<feature type="transmembrane region" description="Helical" evidence="10">
    <location>
        <begin position="594"/>
        <end position="615"/>
    </location>
</feature>
<dbReference type="PROSITE" id="PS00624">
    <property type="entry name" value="GMC_OXRED_2"/>
    <property type="match status" value="1"/>
</dbReference>
<evidence type="ECO:0000313" key="12">
    <source>
        <dbReference type="EMBL" id="EAU38417.1"/>
    </source>
</evidence>
<keyword evidence="5" id="KW-0408">Iron</keyword>
<evidence type="ECO:0000256" key="7">
    <source>
        <dbReference type="ARBA" id="ARBA00035023"/>
    </source>
</evidence>
<keyword evidence="3" id="KW-0223">Dioxygenase</keyword>
<evidence type="ECO:0000259" key="11">
    <source>
        <dbReference type="PROSITE" id="PS00624"/>
    </source>
</evidence>
<evidence type="ECO:0000313" key="13">
    <source>
        <dbReference type="Proteomes" id="UP000007963"/>
    </source>
</evidence>
<dbReference type="SUPFAM" id="SSF54373">
    <property type="entry name" value="FAD-linked reductases, C-terminal domain"/>
    <property type="match status" value="1"/>
</dbReference>
<dbReference type="InterPro" id="IPR007867">
    <property type="entry name" value="GMC_OxRtase_C"/>
</dbReference>
<dbReference type="Gene3D" id="3.50.50.60">
    <property type="entry name" value="FAD/NAD(P)-binding domain"/>
    <property type="match status" value="1"/>
</dbReference>
<keyword evidence="10" id="KW-1133">Transmembrane helix</keyword>
<dbReference type="Pfam" id="PF07063">
    <property type="entry name" value="HGLS"/>
    <property type="match status" value="1"/>
</dbReference>
<dbReference type="InterPro" id="IPR049326">
    <property type="entry name" value="Rhodopsin_dom_fungi"/>
</dbReference>
<dbReference type="InterPro" id="IPR009770">
    <property type="entry name" value="HGLS"/>
</dbReference>
<feature type="transmembrane region" description="Helical" evidence="10">
    <location>
        <begin position="515"/>
        <end position="536"/>
    </location>
</feature>
<dbReference type="Proteomes" id="UP000007963">
    <property type="component" value="Unassembled WGS sequence"/>
</dbReference>
<dbReference type="CDD" id="cd16348">
    <property type="entry name" value="VOC_YdcJ_like"/>
    <property type="match status" value="1"/>
</dbReference>
<dbReference type="STRING" id="341663.Q0CXC4"/>
<dbReference type="HOGENOM" id="CLU_005649_0_0_1"/>
<dbReference type="SUPFAM" id="SSF51905">
    <property type="entry name" value="FAD/NAD(P)-binding domain"/>
    <property type="match status" value="1"/>
</dbReference>
<dbReference type="Pfam" id="PF05199">
    <property type="entry name" value="GMC_oxred_C"/>
    <property type="match status" value="1"/>
</dbReference>
<organism evidence="12 13">
    <name type="scientific">Aspergillus terreus (strain NIH 2624 / FGSC A1156)</name>
    <dbReference type="NCBI Taxonomy" id="341663"/>
    <lineage>
        <taxon>Eukaryota</taxon>
        <taxon>Fungi</taxon>
        <taxon>Dikarya</taxon>
        <taxon>Ascomycota</taxon>
        <taxon>Pezizomycotina</taxon>
        <taxon>Eurotiomycetes</taxon>
        <taxon>Eurotiomycetidae</taxon>
        <taxon>Eurotiales</taxon>
        <taxon>Aspergillaceae</taxon>
        <taxon>Aspergillus</taxon>
        <taxon>Aspergillus subgen. Circumdati</taxon>
    </lineage>
</organism>
<dbReference type="Pfam" id="PF20684">
    <property type="entry name" value="Fung_rhodopsin"/>
    <property type="match status" value="1"/>
</dbReference>
<evidence type="ECO:0000256" key="3">
    <source>
        <dbReference type="ARBA" id="ARBA00022964"/>
    </source>
</evidence>
<keyword evidence="4" id="KW-0560">Oxidoreductase</keyword>
<dbReference type="Pfam" id="PF00732">
    <property type="entry name" value="GMC_oxred_N"/>
    <property type="match status" value="1"/>
</dbReference>
<dbReference type="GO" id="GO:0016614">
    <property type="term" value="F:oxidoreductase activity, acting on CH-OH group of donors"/>
    <property type="evidence" value="ECO:0007669"/>
    <property type="project" value="InterPro"/>
</dbReference>
<dbReference type="InterPro" id="IPR000172">
    <property type="entry name" value="GMC_OxRdtase_N"/>
</dbReference>
<protein>
    <recommendedName>
        <fullName evidence="8">2-oxoadipate dioxygenase/decarboxylase</fullName>
        <ecNumber evidence="7">1.13.11.93</ecNumber>
    </recommendedName>
    <alternativeName>
        <fullName evidence="9">2-hydroxyglutarate synthase</fullName>
    </alternativeName>
</protein>
<evidence type="ECO:0000256" key="1">
    <source>
        <dbReference type="ARBA" id="ARBA00001954"/>
    </source>
</evidence>
<feature type="transmembrane region" description="Helical" evidence="10">
    <location>
        <begin position="627"/>
        <end position="658"/>
    </location>
</feature>
<feature type="transmembrane region" description="Helical" evidence="10">
    <location>
        <begin position="710"/>
        <end position="728"/>
    </location>
</feature>
<reference evidence="13" key="1">
    <citation type="submission" date="2005-09" db="EMBL/GenBank/DDBJ databases">
        <title>Annotation of the Aspergillus terreus NIH2624 genome.</title>
        <authorList>
            <person name="Birren B.W."/>
            <person name="Lander E.S."/>
            <person name="Galagan J.E."/>
            <person name="Nusbaum C."/>
            <person name="Devon K."/>
            <person name="Henn M."/>
            <person name="Ma L.-J."/>
            <person name="Jaffe D.B."/>
            <person name="Butler J."/>
            <person name="Alvarez P."/>
            <person name="Gnerre S."/>
            <person name="Grabherr M."/>
            <person name="Kleber M."/>
            <person name="Mauceli E.W."/>
            <person name="Brockman W."/>
            <person name="Rounsley S."/>
            <person name="Young S.K."/>
            <person name="LaButti K."/>
            <person name="Pushparaj V."/>
            <person name="DeCaprio D."/>
            <person name="Crawford M."/>
            <person name="Koehrsen M."/>
            <person name="Engels R."/>
            <person name="Montgomery P."/>
            <person name="Pearson M."/>
            <person name="Howarth C."/>
            <person name="Larson L."/>
            <person name="Luoma S."/>
            <person name="White J."/>
            <person name="Alvarado L."/>
            <person name="Kodira C.D."/>
            <person name="Zeng Q."/>
            <person name="Oleary S."/>
            <person name="Yandava C."/>
            <person name="Denning D.W."/>
            <person name="Nierman W.C."/>
            <person name="Milne T."/>
            <person name="Madden K."/>
        </authorList>
    </citation>
    <scope>NUCLEOTIDE SEQUENCE [LARGE SCALE GENOMIC DNA]</scope>
    <source>
        <strain evidence="13">NIH 2624 / FGSC A1156</strain>
    </source>
</reference>
<comment type="similarity">
    <text evidence="6">Belongs to the 2-oxoadipate dioxygenase/decarboxylase family.</text>
</comment>
<dbReference type="GO" id="GO:0051213">
    <property type="term" value="F:dioxygenase activity"/>
    <property type="evidence" value="ECO:0007669"/>
    <property type="project" value="UniProtKB-KW"/>
</dbReference>
<feature type="transmembrane region" description="Helical" evidence="10">
    <location>
        <begin position="548"/>
        <end position="574"/>
    </location>
</feature>
<dbReference type="VEuPathDB" id="FungiDB:ATEG_01660"/>
<dbReference type="Gene3D" id="3.10.180.80">
    <property type="entry name" value="Uncharacterised protein PF07063, DUF1338"/>
    <property type="match status" value="1"/>
</dbReference>
<evidence type="ECO:0000256" key="8">
    <source>
        <dbReference type="ARBA" id="ARBA00035034"/>
    </source>
</evidence>
<evidence type="ECO:0000256" key="6">
    <source>
        <dbReference type="ARBA" id="ARBA00035013"/>
    </source>
</evidence>